<name>A0A4Y2URU0_ARAVE</name>
<sequence length="895" mass="104049">MFTCEKCSITLNTLKDYVDHFFLHSNENKFEFPCAFSECSRYFHNYNSFKSHVYRDHHLEDHAESYSDTKQSLKCYRCNASCSEVSSLINHLKQHISTESKVECPFLNCKLEFHNKSSFTSHVYRKHKEKSTNLPYLQENLSNIDMESNANNMYRKVLDSVYLNAESGHNFYHQDTSLSLFLSNIPSTSAQYTSNELYLKNLALFYLKLQVKYFIPSTTIQMLIDEFQGLHSLSISSIMKQVNEKLSLSISKDQLHELTSLVQNSDLLTYCNNNFLKTDYLRKKFYKSNFMYVEPIQIYLGRNKYRKHCYAQYVPIKETLKSLFKQEQVYSQLTINHDNLEPGIFSDIVNGSVYRNNALFKNASNAIQILLYQDAFEIVNPLGSARKKHKIVGVYMTLGNVMPHQRLNIDFIQLVLLCKENDLKFFGQEKLFSKLVSDLKDLENGGFQINDTVIKGTVLSIIGDNLGSHTIGGFSESFIVENFCRYCDITKNMFIQKPYCTGDFRTPESYDSIVEQKHNVIVDGIKCKSIFNDLKYFHVCSPGLPPCLGHDLFEGVVANDFFLFIEYFVKVKKYFTFQELNWLITNFKYVGSDATDKPSEINVSGKKLGGHASQNWCLLRLFPLIIRNYAVDFDDNVYSLYTKLKCIVELVCAPQISWPQIAYLKDLIEEYIDCLTEYFPEYNLKPKHHYLVHYPELIIKFGPLMRVCTLRFESKHGFFKRCARISQNFKNICSMLATRHQMCQAFNHSGQLFHDSIIAENAILFHSDVYSSEIGRLLQKYSFTPESTEVSYNVRIKGTLYKKGLHMILKDDDKINFGKIIMILIENNKEVVFVVEILDTTFHTDIGIYSAASKTEPMLHSMKIEEFIDYYPLSSYEIRGESYITLHHSFIDNFK</sequence>
<evidence type="ECO:0000313" key="4">
    <source>
        <dbReference type="Proteomes" id="UP000499080"/>
    </source>
</evidence>
<evidence type="ECO:0000259" key="2">
    <source>
        <dbReference type="PROSITE" id="PS50157"/>
    </source>
</evidence>
<dbReference type="OrthoDB" id="6437471at2759"/>
<evidence type="ECO:0000313" key="3">
    <source>
        <dbReference type="EMBL" id="GBO15739.1"/>
    </source>
</evidence>
<reference evidence="3 4" key="1">
    <citation type="journal article" date="2019" name="Sci. Rep.">
        <title>Orb-weaving spider Araneus ventricosus genome elucidates the spidroin gene catalogue.</title>
        <authorList>
            <person name="Kono N."/>
            <person name="Nakamura H."/>
            <person name="Ohtoshi R."/>
            <person name="Moran D.A.P."/>
            <person name="Shinohara A."/>
            <person name="Yoshida Y."/>
            <person name="Fujiwara M."/>
            <person name="Mori M."/>
            <person name="Tomita M."/>
            <person name="Arakawa K."/>
        </authorList>
    </citation>
    <scope>NUCLEOTIDE SEQUENCE [LARGE SCALE GENOMIC DNA]</scope>
</reference>
<dbReference type="GO" id="GO:0008270">
    <property type="term" value="F:zinc ion binding"/>
    <property type="evidence" value="ECO:0007669"/>
    <property type="project" value="UniProtKB-KW"/>
</dbReference>
<gene>
    <name evidence="3" type="ORF">AVEN_172223_1</name>
</gene>
<proteinExistence type="predicted"/>
<dbReference type="InterPro" id="IPR013087">
    <property type="entry name" value="Znf_C2H2_type"/>
</dbReference>
<dbReference type="PANTHER" id="PTHR31912:SF35">
    <property type="entry name" value="C2H2-TYPE DOMAIN-CONTAINING PROTEIN"/>
    <property type="match status" value="1"/>
</dbReference>
<keyword evidence="1" id="KW-0862">Zinc</keyword>
<keyword evidence="1" id="KW-0863">Zinc-finger</keyword>
<dbReference type="SMART" id="SM00355">
    <property type="entry name" value="ZnF_C2H2"/>
    <property type="match status" value="4"/>
</dbReference>
<keyword evidence="4" id="KW-1185">Reference proteome</keyword>
<dbReference type="PROSITE" id="PS00028">
    <property type="entry name" value="ZINC_FINGER_C2H2_1"/>
    <property type="match status" value="4"/>
</dbReference>
<accession>A0A4Y2URU0</accession>
<comment type="caution">
    <text evidence="3">The sequence shown here is derived from an EMBL/GenBank/DDBJ whole genome shotgun (WGS) entry which is preliminary data.</text>
</comment>
<evidence type="ECO:0000256" key="1">
    <source>
        <dbReference type="PROSITE-ProRule" id="PRU00042"/>
    </source>
</evidence>
<organism evidence="3 4">
    <name type="scientific">Araneus ventricosus</name>
    <name type="common">Orbweaver spider</name>
    <name type="synonym">Epeira ventricosa</name>
    <dbReference type="NCBI Taxonomy" id="182803"/>
    <lineage>
        <taxon>Eukaryota</taxon>
        <taxon>Metazoa</taxon>
        <taxon>Ecdysozoa</taxon>
        <taxon>Arthropoda</taxon>
        <taxon>Chelicerata</taxon>
        <taxon>Arachnida</taxon>
        <taxon>Araneae</taxon>
        <taxon>Araneomorphae</taxon>
        <taxon>Entelegynae</taxon>
        <taxon>Araneoidea</taxon>
        <taxon>Araneidae</taxon>
        <taxon>Araneus</taxon>
    </lineage>
</organism>
<dbReference type="PROSITE" id="PS50157">
    <property type="entry name" value="ZINC_FINGER_C2H2_2"/>
    <property type="match status" value="1"/>
</dbReference>
<dbReference type="AlphaFoldDB" id="A0A4Y2URU0"/>
<protein>
    <recommendedName>
        <fullName evidence="2">C2H2-type domain-containing protein</fullName>
    </recommendedName>
</protein>
<dbReference type="EMBL" id="BGPR01039719">
    <property type="protein sequence ID" value="GBO15739.1"/>
    <property type="molecule type" value="Genomic_DNA"/>
</dbReference>
<dbReference type="Proteomes" id="UP000499080">
    <property type="component" value="Unassembled WGS sequence"/>
</dbReference>
<keyword evidence="1" id="KW-0479">Metal-binding</keyword>
<dbReference type="PANTHER" id="PTHR31912">
    <property type="entry name" value="IP13529P"/>
    <property type="match status" value="1"/>
</dbReference>
<feature type="domain" description="C2H2-type" evidence="2">
    <location>
        <begin position="32"/>
        <end position="62"/>
    </location>
</feature>